<dbReference type="GO" id="GO:0003677">
    <property type="term" value="F:DNA binding"/>
    <property type="evidence" value="ECO:0007669"/>
    <property type="project" value="InterPro"/>
</dbReference>
<name>A0A7C4LLC7_9PLAN</name>
<gene>
    <name evidence="2" type="ORF">ENS64_11625</name>
</gene>
<dbReference type="Pfam" id="PF08281">
    <property type="entry name" value="Sigma70_r4_2"/>
    <property type="match status" value="1"/>
</dbReference>
<accession>A0A7C4LLC7</accession>
<dbReference type="AlphaFoldDB" id="A0A7C4LLC7"/>
<protein>
    <recommendedName>
        <fullName evidence="1">RNA polymerase sigma factor 70 region 4 type 2 domain-containing protein</fullName>
    </recommendedName>
</protein>
<evidence type="ECO:0000313" key="2">
    <source>
        <dbReference type="EMBL" id="HGT39892.1"/>
    </source>
</evidence>
<organism evidence="2">
    <name type="scientific">Schlesneria paludicola</name>
    <dbReference type="NCBI Taxonomy" id="360056"/>
    <lineage>
        <taxon>Bacteria</taxon>
        <taxon>Pseudomonadati</taxon>
        <taxon>Planctomycetota</taxon>
        <taxon>Planctomycetia</taxon>
        <taxon>Planctomycetales</taxon>
        <taxon>Planctomycetaceae</taxon>
        <taxon>Schlesneria</taxon>
    </lineage>
</organism>
<proteinExistence type="predicted"/>
<dbReference type="GO" id="GO:0006352">
    <property type="term" value="P:DNA-templated transcription initiation"/>
    <property type="evidence" value="ECO:0007669"/>
    <property type="project" value="InterPro"/>
</dbReference>
<comment type="caution">
    <text evidence="2">The sequence shown here is derived from an EMBL/GenBank/DDBJ whole genome shotgun (WGS) entry which is preliminary data.</text>
</comment>
<dbReference type="GO" id="GO:0016987">
    <property type="term" value="F:sigma factor activity"/>
    <property type="evidence" value="ECO:0007669"/>
    <property type="project" value="InterPro"/>
</dbReference>
<dbReference type="Gene3D" id="1.10.10.10">
    <property type="entry name" value="Winged helix-like DNA-binding domain superfamily/Winged helix DNA-binding domain"/>
    <property type="match status" value="1"/>
</dbReference>
<dbReference type="SUPFAM" id="SSF88659">
    <property type="entry name" value="Sigma3 and sigma4 domains of RNA polymerase sigma factors"/>
    <property type="match status" value="1"/>
</dbReference>
<sequence>MTDGLSPSPPSLRDYLLLLGRMQVPPHLAGTLDLSGVVQQTLYEAEQTTGPEHEAERLAWLRQLFDRHLRAEIRKLTPAKEAHREAASETSLDESSTRLAEWAASPSLALCPSLVRPEDLLRLAGALADLPPDQRTAVELHHLQGQPLSVVAETLGHTPQATAALLYRAVQKLRQRLATPPAP</sequence>
<dbReference type="EMBL" id="DSVQ01000015">
    <property type="protein sequence ID" value="HGT39892.1"/>
    <property type="molecule type" value="Genomic_DNA"/>
</dbReference>
<feature type="domain" description="RNA polymerase sigma factor 70 region 4 type 2" evidence="1">
    <location>
        <begin position="122"/>
        <end position="173"/>
    </location>
</feature>
<dbReference type="InterPro" id="IPR013249">
    <property type="entry name" value="RNA_pol_sigma70_r4_t2"/>
</dbReference>
<evidence type="ECO:0000259" key="1">
    <source>
        <dbReference type="Pfam" id="PF08281"/>
    </source>
</evidence>
<reference evidence="2" key="1">
    <citation type="journal article" date="2020" name="mSystems">
        <title>Genome- and Community-Level Interaction Insights into Carbon Utilization and Element Cycling Functions of Hydrothermarchaeota in Hydrothermal Sediment.</title>
        <authorList>
            <person name="Zhou Z."/>
            <person name="Liu Y."/>
            <person name="Xu W."/>
            <person name="Pan J."/>
            <person name="Luo Z.H."/>
            <person name="Li M."/>
        </authorList>
    </citation>
    <scope>NUCLEOTIDE SEQUENCE [LARGE SCALE GENOMIC DNA]</scope>
    <source>
        <strain evidence="2">SpSt-508</strain>
    </source>
</reference>
<dbReference type="InterPro" id="IPR013324">
    <property type="entry name" value="RNA_pol_sigma_r3/r4-like"/>
</dbReference>
<dbReference type="InterPro" id="IPR036388">
    <property type="entry name" value="WH-like_DNA-bd_sf"/>
</dbReference>